<evidence type="ECO:0000256" key="1">
    <source>
        <dbReference type="ARBA" id="ARBA00000013"/>
    </source>
</evidence>
<dbReference type="PIRSF" id="PIRSF017184">
    <property type="entry name" value="Nnr"/>
    <property type="match status" value="1"/>
</dbReference>
<evidence type="ECO:0000256" key="18">
    <source>
        <dbReference type="PIRNR" id="PIRNR017184"/>
    </source>
</evidence>
<dbReference type="OrthoDB" id="9806925at2"/>
<evidence type="ECO:0000256" key="3">
    <source>
        <dbReference type="ARBA" id="ARBA00006001"/>
    </source>
</evidence>
<organism evidence="19 20">
    <name type="scientific">Campylobacter devanensis</name>
    <dbReference type="NCBI Taxonomy" id="3161138"/>
    <lineage>
        <taxon>Bacteria</taxon>
        <taxon>Pseudomonadati</taxon>
        <taxon>Campylobacterota</taxon>
        <taxon>Epsilonproteobacteria</taxon>
        <taxon>Campylobacterales</taxon>
        <taxon>Campylobacteraceae</taxon>
        <taxon>Campylobacter</taxon>
    </lineage>
</organism>
<dbReference type="InterPro" id="IPR030677">
    <property type="entry name" value="Nnr"/>
</dbReference>
<accession>A0A381D6V3</accession>
<dbReference type="InterPro" id="IPR004443">
    <property type="entry name" value="YjeF_N_dom"/>
</dbReference>
<feature type="binding site" evidence="17">
    <location>
        <position position="154"/>
    </location>
    <ligand>
        <name>K(+)</name>
        <dbReference type="ChEBI" id="CHEBI:29103"/>
    </ligand>
</feature>
<comment type="catalytic activity">
    <reaction evidence="15 18">
        <text>(6S)-NADHX + ADP = AMP + phosphate + NADH + H(+)</text>
        <dbReference type="Rhea" id="RHEA:32223"/>
        <dbReference type="ChEBI" id="CHEBI:15378"/>
        <dbReference type="ChEBI" id="CHEBI:43474"/>
        <dbReference type="ChEBI" id="CHEBI:57945"/>
        <dbReference type="ChEBI" id="CHEBI:64074"/>
        <dbReference type="ChEBI" id="CHEBI:456215"/>
        <dbReference type="ChEBI" id="CHEBI:456216"/>
        <dbReference type="EC" id="4.2.1.136"/>
    </reaction>
</comment>
<accession>A0A1X9SQ92</accession>
<dbReference type="Pfam" id="PF01256">
    <property type="entry name" value="Carb_kinase"/>
    <property type="match status" value="1"/>
</dbReference>
<keyword evidence="9 17" id="KW-0630">Potassium</keyword>
<keyword evidence="11 17" id="KW-0413">Isomerase</keyword>
<dbReference type="CDD" id="cd01171">
    <property type="entry name" value="YXKO-related"/>
    <property type="match status" value="1"/>
</dbReference>
<keyword evidence="6 17" id="KW-0547">Nucleotide-binding</keyword>
<dbReference type="Proteomes" id="UP000194309">
    <property type="component" value="Chromosome"/>
</dbReference>
<evidence type="ECO:0000256" key="4">
    <source>
        <dbReference type="ARBA" id="ARBA00009524"/>
    </source>
</evidence>
<feature type="binding site" evidence="17">
    <location>
        <position position="118"/>
    </location>
    <ligand>
        <name>K(+)</name>
        <dbReference type="ChEBI" id="CHEBI:29103"/>
    </ligand>
</feature>
<evidence type="ECO:0000313" key="20">
    <source>
        <dbReference type="Proteomes" id="UP000194309"/>
    </source>
</evidence>
<dbReference type="PROSITE" id="PS51385">
    <property type="entry name" value="YJEF_N"/>
    <property type="match status" value="1"/>
</dbReference>
<dbReference type="InterPro" id="IPR000631">
    <property type="entry name" value="CARKD"/>
</dbReference>
<comment type="similarity">
    <text evidence="17">Belongs to the NnrE/AIBP family.</text>
</comment>
<sequence>MKRLYTNTAKFDKNAVDALGFSELVLQENAARAVADLVRKELKIGTKILALCGKGNNASDAIAALRMLSGEYECELILLQKELNHNAQIQLNIAKNVGVNVLDLDSLSNFSEFDCIIDGIFGSGFCGEIGEKIAKIIKIANDCSALKIAVDIPSGISENGAVAINGAFRADFTVCMGALKLGLYADAAKDLVGQIVQANLGLNESKFSFDDSDFLVLLDDLILPSRDIENVNKGDFGHAFIACGQMSGAAQIAANSALRMGAGRVSIVNLTKSVQGLSSLNLDPQIMLKSSFDGADAVAFGMGLGEVEFDFMNLLKKPCVVDADAFYKPWICEFARSNKAILTPHPKEFSSLLKICEIGEFDVEQIQNNRFELARKFSSKFLATLILKGANPIIAQNGVLYIAPQGNAKLAVGGSGDALAGIILAYLAGGFSPLNSAINGVLAHQKSAQIYKGNSYSFTPNDIIEGLKWL</sequence>
<evidence type="ECO:0000256" key="11">
    <source>
        <dbReference type="ARBA" id="ARBA00023235"/>
    </source>
</evidence>
<dbReference type="KEGG" id="cdev:CIGN_0068"/>
<evidence type="ECO:0000256" key="7">
    <source>
        <dbReference type="ARBA" id="ARBA00022840"/>
    </source>
</evidence>
<evidence type="ECO:0000256" key="10">
    <source>
        <dbReference type="ARBA" id="ARBA00023027"/>
    </source>
</evidence>
<evidence type="ECO:0000256" key="5">
    <source>
        <dbReference type="ARBA" id="ARBA00022723"/>
    </source>
</evidence>
<gene>
    <name evidence="17" type="primary">nnrE</name>
    <name evidence="19" type="ORF">CIGN_0068</name>
</gene>
<evidence type="ECO:0000256" key="8">
    <source>
        <dbReference type="ARBA" id="ARBA00022857"/>
    </source>
</evidence>
<proteinExistence type="inferred from homology"/>
<evidence type="ECO:0000256" key="16">
    <source>
        <dbReference type="ARBA" id="ARBA00049209"/>
    </source>
</evidence>
<evidence type="ECO:0000256" key="2">
    <source>
        <dbReference type="ARBA" id="ARBA00000909"/>
    </source>
</evidence>
<dbReference type="EMBL" id="CP018788">
    <property type="protein sequence ID" value="ARQ98411.1"/>
    <property type="molecule type" value="Genomic_DNA"/>
</dbReference>
<dbReference type="PANTHER" id="PTHR12592:SF0">
    <property type="entry name" value="ATP-DEPENDENT (S)-NAD(P)H-HYDRATE DEHYDRATASE"/>
    <property type="match status" value="1"/>
</dbReference>
<evidence type="ECO:0000256" key="9">
    <source>
        <dbReference type="ARBA" id="ARBA00022958"/>
    </source>
</evidence>
<dbReference type="InterPro" id="IPR036652">
    <property type="entry name" value="YjeF_N_dom_sf"/>
</dbReference>
<comment type="cofactor">
    <cofactor evidence="17 18">
        <name>K(+)</name>
        <dbReference type="ChEBI" id="CHEBI:29103"/>
    </cofactor>
    <text evidence="17 18">Binds 1 potassium ion per subunit.</text>
</comment>
<comment type="catalytic activity">
    <reaction evidence="2 17 18">
        <text>(6R)-NADPHX = (6S)-NADPHX</text>
        <dbReference type="Rhea" id="RHEA:32227"/>
        <dbReference type="ChEBI" id="CHEBI:64076"/>
        <dbReference type="ChEBI" id="CHEBI:64077"/>
        <dbReference type="EC" id="5.1.99.6"/>
    </reaction>
</comment>
<comment type="similarity">
    <text evidence="4 18">In the C-terminal section; belongs to the NnrD/CARKD family.</text>
</comment>
<dbReference type="GO" id="GO:0110051">
    <property type="term" value="P:metabolite repair"/>
    <property type="evidence" value="ECO:0007669"/>
    <property type="project" value="TreeGrafter"/>
</dbReference>
<dbReference type="NCBIfam" id="TIGR00197">
    <property type="entry name" value="yjeF_nterm"/>
    <property type="match status" value="1"/>
</dbReference>
<dbReference type="EC" id="5.1.99.6" evidence="17"/>
<evidence type="ECO:0000256" key="6">
    <source>
        <dbReference type="ARBA" id="ARBA00022741"/>
    </source>
</evidence>
<comment type="function">
    <text evidence="17">Catalyzes the epimerization of the S- and R-forms of NAD(P)HX, a damaged form of NAD(P)H that is a result of enzymatic or heat-dependent hydration. This is a prerequisite for the S-specific NAD(P)H-hydrate dehydratase to allow the repair of both epimers of NAD(P)HX.</text>
</comment>
<evidence type="ECO:0000256" key="12">
    <source>
        <dbReference type="ARBA" id="ARBA00023239"/>
    </source>
</evidence>
<evidence type="ECO:0000313" key="19">
    <source>
        <dbReference type="EMBL" id="ARQ98411.1"/>
    </source>
</evidence>
<dbReference type="InterPro" id="IPR029056">
    <property type="entry name" value="Ribokinase-like"/>
</dbReference>
<dbReference type="GO" id="GO:0005524">
    <property type="term" value="F:ATP binding"/>
    <property type="evidence" value="ECO:0007669"/>
    <property type="project" value="UniProtKB-UniRule"/>
</dbReference>
<keyword evidence="5 17" id="KW-0479">Metal-binding</keyword>
<dbReference type="PROSITE" id="PS51383">
    <property type="entry name" value="YJEF_C_3"/>
    <property type="match status" value="1"/>
</dbReference>
<dbReference type="SUPFAM" id="SSF64153">
    <property type="entry name" value="YjeF N-terminal domain-like"/>
    <property type="match status" value="1"/>
</dbReference>
<comment type="catalytic activity">
    <reaction evidence="1 17 18">
        <text>(6R)-NADHX = (6S)-NADHX</text>
        <dbReference type="Rhea" id="RHEA:32215"/>
        <dbReference type="ChEBI" id="CHEBI:64074"/>
        <dbReference type="ChEBI" id="CHEBI:64075"/>
        <dbReference type="EC" id="5.1.99.6"/>
    </reaction>
</comment>
<dbReference type="AlphaFoldDB" id="A0A1X9SQ92"/>
<keyword evidence="19" id="KW-0808">Transferase</keyword>
<dbReference type="Gene3D" id="3.40.50.10260">
    <property type="entry name" value="YjeF N-terminal domain"/>
    <property type="match status" value="1"/>
</dbReference>
<feature type="binding site" evidence="17">
    <location>
        <begin position="122"/>
        <end position="128"/>
    </location>
    <ligand>
        <name>(6S)-NADPHX</name>
        <dbReference type="ChEBI" id="CHEBI:64076"/>
    </ligand>
</feature>
<dbReference type="PANTHER" id="PTHR12592">
    <property type="entry name" value="ATP-DEPENDENT (S)-NAD(P)H-HYDRATE DEHYDRATASE FAMILY MEMBER"/>
    <property type="match status" value="1"/>
</dbReference>
<evidence type="ECO:0000256" key="13">
    <source>
        <dbReference type="ARBA" id="ARBA00023268"/>
    </source>
</evidence>
<keyword evidence="12 18" id="KW-0456">Lyase</keyword>
<comment type="function">
    <text evidence="14 18">Bifunctional enzyme that catalyzes the epimerization of the S- and R-forms of NAD(P)HX and the dehydration of the S-form of NAD(P)HX at the expense of ADP, which is converted to AMP. This allows the repair of both epimers of NAD(P)HX, a damaged form of NAD(P)H that is a result of enzymatic or heat-dependent hydration.</text>
</comment>
<dbReference type="HAMAP" id="MF_01966">
    <property type="entry name" value="NADHX_epimerase"/>
    <property type="match status" value="1"/>
</dbReference>
<dbReference type="GO" id="GO:0016301">
    <property type="term" value="F:kinase activity"/>
    <property type="evidence" value="ECO:0007669"/>
    <property type="project" value="UniProtKB-KW"/>
</dbReference>
<dbReference type="STRING" id="1660064.CIGN_0068"/>
<keyword evidence="20" id="KW-1185">Reference proteome</keyword>
<reference evidence="19 20" key="1">
    <citation type="journal article" date="2017" name="Genome Biol. Evol.">
        <title>Comparative Genomic Analysis Identifies a Campylobacter Clade Deficient in Selenium Metabolism.</title>
        <authorList>
            <person name="Miller W.G."/>
            <person name="Yee E."/>
            <person name="Lopes B.S."/>
            <person name="Chapman M.H."/>
            <person name="Huynh S."/>
            <person name="Bono J.L."/>
            <person name="Parker C.T."/>
            <person name="Strachan N.J.C."/>
            <person name="Forbes K.J."/>
        </authorList>
    </citation>
    <scope>NUCLEOTIDE SEQUENCE [LARGE SCALE GENOMIC DNA]</scope>
    <source>
        <strain evidence="19 20">NCTC 13003</strain>
    </source>
</reference>
<dbReference type="GO" id="GO:0052856">
    <property type="term" value="F:NAD(P)HX epimerase activity"/>
    <property type="evidence" value="ECO:0007669"/>
    <property type="project" value="UniProtKB-UniRule"/>
</dbReference>
<comment type="catalytic activity">
    <reaction evidence="16 18">
        <text>(6S)-NADPHX + ADP = AMP + phosphate + NADPH + H(+)</text>
        <dbReference type="Rhea" id="RHEA:32235"/>
        <dbReference type="ChEBI" id="CHEBI:15378"/>
        <dbReference type="ChEBI" id="CHEBI:43474"/>
        <dbReference type="ChEBI" id="CHEBI:57783"/>
        <dbReference type="ChEBI" id="CHEBI:64076"/>
        <dbReference type="ChEBI" id="CHEBI:456215"/>
        <dbReference type="ChEBI" id="CHEBI:456216"/>
        <dbReference type="EC" id="4.2.1.136"/>
    </reaction>
</comment>
<comment type="similarity">
    <text evidence="3 18">In the N-terminal section; belongs to the NnrE/AIBP family.</text>
</comment>
<dbReference type="NCBIfam" id="TIGR00196">
    <property type="entry name" value="yjeF_cterm"/>
    <property type="match status" value="1"/>
</dbReference>
<feature type="binding site" evidence="17">
    <location>
        <position position="57"/>
    </location>
    <ligand>
        <name>K(+)</name>
        <dbReference type="ChEBI" id="CHEBI:29103"/>
    </ligand>
</feature>
<keyword evidence="7 18" id="KW-0067">ATP-binding</keyword>
<comment type="caution">
    <text evidence="17">Lacks conserved residue(s) required for the propagation of feature annotation.</text>
</comment>
<dbReference type="Gene3D" id="3.40.1190.20">
    <property type="match status" value="1"/>
</dbReference>
<dbReference type="GO" id="GO:0046872">
    <property type="term" value="F:metal ion binding"/>
    <property type="evidence" value="ECO:0007669"/>
    <property type="project" value="UniProtKB-UniRule"/>
</dbReference>
<keyword evidence="13" id="KW-0511">Multifunctional enzyme</keyword>
<name>A0A1X9SQ92_9BACT</name>
<keyword evidence="8 17" id="KW-0521">NADP</keyword>
<dbReference type="SUPFAM" id="SSF53613">
    <property type="entry name" value="Ribokinase-like"/>
    <property type="match status" value="1"/>
</dbReference>
<keyword evidence="19" id="KW-0418">Kinase</keyword>
<evidence type="ECO:0000256" key="14">
    <source>
        <dbReference type="ARBA" id="ARBA00025153"/>
    </source>
</evidence>
<dbReference type="Pfam" id="PF03853">
    <property type="entry name" value="YjeF_N"/>
    <property type="match status" value="1"/>
</dbReference>
<evidence type="ECO:0000256" key="17">
    <source>
        <dbReference type="HAMAP-Rule" id="MF_01966"/>
    </source>
</evidence>
<dbReference type="GO" id="GO:0052855">
    <property type="term" value="F:ADP-dependent NAD(P)H-hydrate dehydratase activity"/>
    <property type="evidence" value="ECO:0007669"/>
    <property type="project" value="UniProtKB-UniRule"/>
</dbReference>
<evidence type="ECO:0000256" key="15">
    <source>
        <dbReference type="ARBA" id="ARBA00048238"/>
    </source>
</evidence>
<keyword evidence="10 17" id="KW-0520">NAD</keyword>
<feature type="binding site" evidence="17">
    <location>
        <position position="151"/>
    </location>
    <ligand>
        <name>(6S)-NADPHX</name>
        <dbReference type="ChEBI" id="CHEBI:64076"/>
    </ligand>
</feature>
<protein>
    <recommendedName>
        <fullName evidence="17">NAD(P)H-hydrate epimerase</fullName>
        <ecNumber evidence="17">5.1.99.6</ecNumber>
    </recommendedName>
    <alternativeName>
        <fullName evidence="17">NAD(P)HX epimerase</fullName>
    </alternativeName>
</protein>